<dbReference type="Pfam" id="PF10604">
    <property type="entry name" value="Polyketide_cyc2"/>
    <property type="match status" value="1"/>
</dbReference>
<evidence type="ECO:0000313" key="1">
    <source>
        <dbReference type="EMBL" id="GAA3173819.1"/>
    </source>
</evidence>
<dbReference type="Proteomes" id="UP001499924">
    <property type="component" value="Unassembled WGS sequence"/>
</dbReference>
<accession>A0ABP6PBK2</accession>
<evidence type="ECO:0000313" key="2">
    <source>
        <dbReference type="Proteomes" id="UP001499924"/>
    </source>
</evidence>
<gene>
    <name evidence="1" type="ORF">GCM10010531_29240</name>
</gene>
<reference evidence="2" key="1">
    <citation type="journal article" date="2019" name="Int. J. Syst. Evol. Microbiol.">
        <title>The Global Catalogue of Microorganisms (GCM) 10K type strain sequencing project: providing services to taxonomists for standard genome sequencing and annotation.</title>
        <authorList>
            <consortium name="The Broad Institute Genomics Platform"/>
            <consortium name="The Broad Institute Genome Sequencing Center for Infectious Disease"/>
            <person name="Wu L."/>
            <person name="Ma J."/>
        </authorList>
    </citation>
    <scope>NUCLEOTIDE SEQUENCE [LARGE SCALE GENOMIC DNA]</scope>
    <source>
        <strain evidence="2">JCM 15614</strain>
    </source>
</reference>
<protein>
    <submittedName>
        <fullName evidence="1">SRPBCC family protein</fullName>
    </submittedName>
</protein>
<dbReference type="InterPro" id="IPR023393">
    <property type="entry name" value="START-like_dom_sf"/>
</dbReference>
<dbReference type="SUPFAM" id="SSF55961">
    <property type="entry name" value="Bet v1-like"/>
    <property type="match status" value="1"/>
</dbReference>
<proteinExistence type="predicted"/>
<dbReference type="EMBL" id="BAAAVV010000006">
    <property type="protein sequence ID" value="GAA3173819.1"/>
    <property type="molecule type" value="Genomic_DNA"/>
</dbReference>
<keyword evidence="2" id="KW-1185">Reference proteome</keyword>
<dbReference type="RefSeq" id="WP_344689673.1">
    <property type="nucleotide sequence ID" value="NZ_BAAAVV010000006.1"/>
</dbReference>
<comment type="caution">
    <text evidence="1">The sequence shown here is derived from an EMBL/GenBank/DDBJ whole genome shotgun (WGS) entry which is preliminary data.</text>
</comment>
<dbReference type="InterPro" id="IPR019587">
    <property type="entry name" value="Polyketide_cyclase/dehydratase"/>
</dbReference>
<name>A0ABP6PBK2_9ACTN</name>
<dbReference type="Gene3D" id="3.30.530.20">
    <property type="match status" value="1"/>
</dbReference>
<organism evidence="1 2">
    <name type="scientific">Blastococcus jejuensis</name>
    <dbReference type="NCBI Taxonomy" id="351224"/>
    <lineage>
        <taxon>Bacteria</taxon>
        <taxon>Bacillati</taxon>
        <taxon>Actinomycetota</taxon>
        <taxon>Actinomycetes</taxon>
        <taxon>Geodermatophilales</taxon>
        <taxon>Geodermatophilaceae</taxon>
        <taxon>Blastococcus</taxon>
    </lineage>
</organism>
<sequence length="157" mass="17324">MTEQLISESITVDAPPAVVFAILADPRQHSRIDGSGSVGSVIGGPATITAKGQTFTVRMKLFGVPYLIRNRVVEFEADRRIAWRHFTANRWRYELAPTADGGTTVTETFDMSRANAPTDFFVRRAKFPERNREGIRATLQRLKQAAEADAVESAGQA</sequence>